<sequence length="95" mass="10000">MRRAEWIERTGWGGLNELVPTPQPSRGCPRGPDGSALIWSRVSRCAASDTTAAGRIAELGPPGQRRGCGDGLPIGRETKVAGPGRGPPGRRVSAW</sequence>
<comment type="caution">
    <text evidence="2">The sequence shown here is derived from an EMBL/GenBank/DDBJ whole genome shotgun (WGS) entry which is preliminary data.</text>
</comment>
<organism evidence="2 3">
    <name type="scientific">Pleurodeles waltl</name>
    <name type="common">Iberian ribbed newt</name>
    <dbReference type="NCBI Taxonomy" id="8319"/>
    <lineage>
        <taxon>Eukaryota</taxon>
        <taxon>Metazoa</taxon>
        <taxon>Chordata</taxon>
        <taxon>Craniata</taxon>
        <taxon>Vertebrata</taxon>
        <taxon>Euteleostomi</taxon>
        <taxon>Amphibia</taxon>
        <taxon>Batrachia</taxon>
        <taxon>Caudata</taxon>
        <taxon>Salamandroidea</taxon>
        <taxon>Salamandridae</taxon>
        <taxon>Pleurodelinae</taxon>
        <taxon>Pleurodeles</taxon>
    </lineage>
</organism>
<evidence type="ECO:0000313" key="3">
    <source>
        <dbReference type="Proteomes" id="UP001066276"/>
    </source>
</evidence>
<proteinExistence type="predicted"/>
<feature type="region of interest" description="Disordered" evidence="1">
    <location>
        <begin position="56"/>
        <end position="95"/>
    </location>
</feature>
<accession>A0AAV7S730</accession>
<dbReference type="EMBL" id="JANPWB010000008">
    <property type="protein sequence ID" value="KAJ1159550.1"/>
    <property type="molecule type" value="Genomic_DNA"/>
</dbReference>
<evidence type="ECO:0000256" key="1">
    <source>
        <dbReference type="SAM" id="MobiDB-lite"/>
    </source>
</evidence>
<protein>
    <submittedName>
        <fullName evidence="2">Uncharacterized protein</fullName>
    </submittedName>
</protein>
<gene>
    <name evidence="2" type="ORF">NDU88_000057</name>
</gene>
<dbReference type="AlphaFoldDB" id="A0AAV7S730"/>
<name>A0AAV7S730_PLEWA</name>
<keyword evidence="3" id="KW-1185">Reference proteome</keyword>
<dbReference type="Proteomes" id="UP001066276">
    <property type="component" value="Chromosome 4_2"/>
</dbReference>
<evidence type="ECO:0000313" key="2">
    <source>
        <dbReference type="EMBL" id="KAJ1159550.1"/>
    </source>
</evidence>
<reference evidence="2" key="1">
    <citation type="journal article" date="2022" name="bioRxiv">
        <title>Sequencing and chromosome-scale assembly of the giantPleurodeles waltlgenome.</title>
        <authorList>
            <person name="Brown T."/>
            <person name="Elewa A."/>
            <person name="Iarovenko S."/>
            <person name="Subramanian E."/>
            <person name="Araus A.J."/>
            <person name="Petzold A."/>
            <person name="Susuki M."/>
            <person name="Suzuki K.-i.T."/>
            <person name="Hayashi T."/>
            <person name="Toyoda A."/>
            <person name="Oliveira C."/>
            <person name="Osipova E."/>
            <person name="Leigh N.D."/>
            <person name="Simon A."/>
            <person name="Yun M.H."/>
        </authorList>
    </citation>
    <scope>NUCLEOTIDE SEQUENCE</scope>
    <source>
        <strain evidence="2">20211129_DDA</strain>
        <tissue evidence="2">Liver</tissue>
    </source>
</reference>